<dbReference type="EMBL" id="OBEN01000001">
    <property type="protein sequence ID" value="SNZ11225.1"/>
    <property type="molecule type" value="Genomic_DNA"/>
</dbReference>
<proteinExistence type="predicted"/>
<gene>
    <name evidence="1" type="ORF">SAMN06265353_0174</name>
</gene>
<dbReference type="RefSeq" id="WP_180764075.1">
    <property type="nucleotide sequence ID" value="NZ_OBEN01000001.1"/>
</dbReference>
<keyword evidence="2" id="KW-1185">Reference proteome</keyword>
<organism evidence="1 2">
    <name type="scientific">Hydrogenobacter hydrogenophilus</name>
    <dbReference type="NCBI Taxonomy" id="35835"/>
    <lineage>
        <taxon>Bacteria</taxon>
        <taxon>Pseudomonadati</taxon>
        <taxon>Aquificota</taxon>
        <taxon>Aquificia</taxon>
        <taxon>Aquificales</taxon>
        <taxon>Aquificaceae</taxon>
        <taxon>Hydrogenobacter</taxon>
    </lineage>
</organism>
<name>A0A285NP35_9AQUI</name>
<dbReference type="AlphaFoldDB" id="A0A285NP35"/>
<accession>A0A285NP35</accession>
<evidence type="ECO:0000313" key="2">
    <source>
        <dbReference type="Proteomes" id="UP000218627"/>
    </source>
</evidence>
<sequence length="49" mass="6075">MSLLNLVKMLKEEYIQNMRRERIRRKEGLKLRLYIQNLRAPKNTKNMEN</sequence>
<dbReference type="Proteomes" id="UP000218627">
    <property type="component" value="Unassembled WGS sequence"/>
</dbReference>
<protein>
    <submittedName>
        <fullName evidence="1">Uncharacterized protein</fullName>
    </submittedName>
</protein>
<evidence type="ECO:0000313" key="1">
    <source>
        <dbReference type="EMBL" id="SNZ11225.1"/>
    </source>
</evidence>
<reference evidence="2" key="1">
    <citation type="submission" date="2017-09" db="EMBL/GenBank/DDBJ databases">
        <authorList>
            <person name="Varghese N."/>
            <person name="Submissions S."/>
        </authorList>
    </citation>
    <scope>NUCLEOTIDE SEQUENCE [LARGE SCALE GENOMIC DNA]</scope>
    <source>
        <strain evidence="2">DSM 2913</strain>
    </source>
</reference>